<reference evidence="2" key="2">
    <citation type="submission" date="2020-09" db="EMBL/GenBank/DDBJ databases">
        <authorList>
            <person name="Sun Q."/>
            <person name="Zhou Y."/>
        </authorList>
    </citation>
    <scope>NUCLEOTIDE SEQUENCE</scope>
    <source>
        <strain evidence="2">CGMCC 1.12785</strain>
    </source>
</reference>
<gene>
    <name evidence="2" type="ORF">GCM10011333_10920</name>
</gene>
<dbReference type="AlphaFoldDB" id="A0A8J2TWR7"/>
<sequence>MTRLKGASHPGVNPAAGQASGSGGGHRGQARSSYVPGGALIPRELPGNQCAAPEIRCPRDVRATPEGSHGIARRRIRLDL</sequence>
<reference evidence="2" key="1">
    <citation type="journal article" date="2014" name="Int. J. Syst. Evol. Microbiol.">
        <title>Complete genome sequence of Corynebacterium casei LMG S-19264T (=DSM 44701T), isolated from a smear-ripened cheese.</title>
        <authorList>
            <consortium name="US DOE Joint Genome Institute (JGI-PGF)"/>
            <person name="Walter F."/>
            <person name="Albersmeier A."/>
            <person name="Kalinowski J."/>
            <person name="Ruckert C."/>
        </authorList>
    </citation>
    <scope>NUCLEOTIDE SEQUENCE</scope>
    <source>
        <strain evidence="2">CGMCC 1.12785</strain>
    </source>
</reference>
<keyword evidence="3" id="KW-1185">Reference proteome</keyword>
<dbReference type="EMBL" id="BMFY01000004">
    <property type="protein sequence ID" value="GGA10002.1"/>
    <property type="molecule type" value="Genomic_DNA"/>
</dbReference>
<accession>A0A8J2TWR7</accession>
<comment type="caution">
    <text evidence="2">The sequence shown here is derived from an EMBL/GenBank/DDBJ whole genome shotgun (WGS) entry which is preliminary data.</text>
</comment>
<proteinExistence type="predicted"/>
<name>A0A8J2TWR7_9MICO</name>
<dbReference type="Proteomes" id="UP000616114">
    <property type="component" value="Unassembled WGS sequence"/>
</dbReference>
<protein>
    <submittedName>
        <fullName evidence="2">Uncharacterized protein</fullName>
    </submittedName>
</protein>
<evidence type="ECO:0000256" key="1">
    <source>
        <dbReference type="SAM" id="MobiDB-lite"/>
    </source>
</evidence>
<evidence type="ECO:0000313" key="2">
    <source>
        <dbReference type="EMBL" id="GGA10002.1"/>
    </source>
</evidence>
<feature type="region of interest" description="Disordered" evidence="1">
    <location>
        <begin position="1"/>
        <end position="40"/>
    </location>
</feature>
<evidence type="ECO:0000313" key="3">
    <source>
        <dbReference type="Proteomes" id="UP000616114"/>
    </source>
</evidence>
<organism evidence="2 3">
    <name type="scientific">Sediminivirga luteola</name>
    <dbReference type="NCBI Taxonomy" id="1774748"/>
    <lineage>
        <taxon>Bacteria</taxon>
        <taxon>Bacillati</taxon>
        <taxon>Actinomycetota</taxon>
        <taxon>Actinomycetes</taxon>
        <taxon>Micrococcales</taxon>
        <taxon>Brevibacteriaceae</taxon>
        <taxon>Sediminivirga</taxon>
    </lineage>
</organism>